<protein>
    <submittedName>
        <fullName evidence="1">Uncharacterized protein</fullName>
    </submittedName>
</protein>
<reference evidence="1 2" key="1">
    <citation type="journal article" date="2015" name="Sci. Rep.">
        <title>Genome of the facultative scuticociliatosis pathogen Pseudocohnilembus persalinus provides insight into its virulence through horizontal gene transfer.</title>
        <authorList>
            <person name="Xiong J."/>
            <person name="Wang G."/>
            <person name="Cheng J."/>
            <person name="Tian M."/>
            <person name="Pan X."/>
            <person name="Warren A."/>
            <person name="Jiang C."/>
            <person name="Yuan D."/>
            <person name="Miao W."/>
        </authorList>
    </citation>
    <scope>NUCLEOTIDE SEQUENCE [LARGE SCALE GENOMIC DNA]</scope>
    <source>
        <strain evidence="1">36N120E</strain>
    </source>
</reference>
<name>A0A0V0QU55_PSEPJ</name>
<sequence length="99" mass="11708">MEYPGFAYKIDTCLFKYDKQKEMSILKSALTNKKLASTTFNIPCEEINKLCQKAIMLKYKEYLKLVEQKKVKEDWMFGESPTQNKIKSKIQKQIVMLKD</sequence>
<dbReference type="EMBL" id="LDAU01000102">
    <property type="protein sequence ID" value="KRX05923.1"/>
    <property type="molecule type" value="Genomic_DNA"/>
</dbReference>
<proteinExistence type="predicted"/>
<evidence type="ECO:0000313" key="1">
    <source>
        <dbReference type="EMBL" id="KRX05923.1"/>
    </source>
</evidence>
<dbReference type="InParanoid" id="A0A0V0QU55"/>
<evidence type="ECO:0000313" key="2">
    <source>
        <dbReference type="Proteomes" id="UP000054937"/>
    </source>
</evidence>
<organism evidence="1 2">
    <name type="scientific">Pseudocohnilembus persalinus</name>
    <name type="common">Ciliate</name>
    <dbReference type="NCBI Taxonomy" id="266149"/>
    <lineage>
        <taxon>Eukaryota</taxon>
        <taxon>Sar</taxon>
        <taxon>Alveolata</taxon>
        <taxon>Ciliophora</taxon>
        <taxon>Intramacronucleata</taxon>
        <taxon>Oligohymenophorea</taxon>
        <taxon>Scuticociliatia</taxon>
        <taxon>Philasterida</taxon>
        <taxon>Pseudocohnilembidae</taxon>
        <taxon>Pseudocohnilembus</taxon>
    </lineage>
</organism>
<accession>A0A0V0QU55</accession>
<gene>
    <name evidence="1" type="ORF">PPERSA_01001</name>
</gene>
<dbReference type="AlphaFoldDB" id="A0A0V0QU55"/>
<keyword evidence="2" id="KW-1185">Reference proteome</keyword>
<comment type="caution">
    <text evidence="1">The sequence shown here is derived from an EMBL/GenBank/DDBJ whole genome shotgun (WGS) entry which is preliminary data.</text>
</comment>
<dbReference type="Proteomes" id="UP000054937">
    <property type="component" value="Unassembled WGS sequence"/>
</dbReference>